<dbReference type="Proteomes" id="UP000219338">
    <property type="component" value="Unassembled WGS sequence"/>
</dbReference>
<dbReference type="EMBL" id="FUEG01000020">
    <property type="protein sequence ID" value="SJL13605.1"/>
    <property type="molecule type" value="Genomic_DNA"/>
</dbReference>
<reference evidence="2" key="1">
    <citation type="journal article" date="2017" name="Nat. Ecol. Evol.">
        <title>Genome expansion and lineage-specific genetic innovations in the forest pathogenic fungi Armillaria.</title>
        <authorList>
            <person name="Sipos G."/>
            <person name="Prasanna A.N."/>
            <person name="Walter M.C."/>
            <person name="O'Connor E."/>
            <person name="Balint B."/>
            <person name="Krizsan K."/>
            <person name="Kiss B."/>
            <person name="Hess J."/>
            <person name="Varga T."/>
            <person name="Slot J."/>
            <person name="Riley R."/>
            <person name="Boka B."/>
            <person name="Rigling D."/>
            <person name="Barry K."/>
            <person name="Lee J."/>
            <person name="Mihaltcheva S."/>
            <person name="LaButti K."/>
            <person name="Lipzen A."/>
            <person name="Waldron R."/>
            <person name="Moloney N.M."/>
            <person name="Sperisen C."/>
            <person name="Kredics L."/>
            <person name="Vagvoelgyi C."/>
            <person name="Patrignani A."/>
            <person name="Fitzpatrick D."/>
            <person name="Nagy I."/>
            <person name="Doyle S."/>
            <person name="Anderson J.B."/>
            <person name="Grigoriev I.V."/>
            <person name="Gueldener U."/>
            <person name="Muensterkoetter M."/>
            <person name="Nagy L.G."/>
        </authorList>
    </citation>
    <scope>NUCLEOTIDE SEQUENCE [LARGE SCALE GENOMIC DNA]</scope>
    <source>
        <strain evidence="2">C18/9</strain>
    </source>
</reference>
<evidence type="ECO:0000313" key="2">
    <source>
        <dbReference type="Proteomes" id="UP000219338"/>
    </source>
</evidence>
<accession>A0A284RXX2</accession>
<proteinExistence type="predicted"/>
<evidence type="ECO:0000313" key="1">
    <source>
        <dbReference type="EMBL" id="SJL13605.1"/>
    </source>
</evidence>
<name>A0A284RXX2_ARMOS</name>
<gene>
    <name evidence="1" type="ORF">ARMOST_17051</name>
</gene>
<dbReference type="AlphaFoldDB" id="A0A284RXX2"/>
<sequence>MASAASGPNEFGSPNERRFLNFSTLQPEIIRGVSLWSMRMQSSLVDTSWCKTTLPFISESGVGTFTNEASLLL</sequence>
<protein>
    <submittedName>
        <fullName evidence="1">Uncharacterized protein</fullName>
    </submittedName>
</protein>
<organism evidence="1 2">
    <name type="scientific">Armillaria ostoyae</name>
    <name type="common">Armillaria root rot fungus</name>
    <dbReference type="NCBI Taxonomy" id="47428"/>
    <lineage>
        <taxon>Eukaryota</taxon>
        <taxon>Fungi</taxon>
        <taxon>Dikarya</taxon>
        <taxon>Basidiomycota</taxon>
        <taxon>Agaricomycotina</taxon>
        <taxon>Agaricomycetes</taxon>
        <taxon>Agaricomycetidae</taxon>
        <taxon>Agaricales</taxon>
        <taxon>Marasmiineae</taxon>
        <taxon>Physalacriaceae</taxon>
        <taxon>Armillaria</taxon>
    </lineage>
</organism>
<keyword evidence="2" id="KW-1185">Reference proteome</keyword>